<dbReference type="SUPFAM" id="SSF47240">
    <property type="entry name" value="Ferritin-like"/>
    <property type="match status" value="1"/>
</dbReference>
<evidence type="ECO:0000313" key="2">
    <source>
        <dbReference type="EMBL" id="MBP2258351.1"/>
    </source>
</evidence>
<evidence type="ECO:0000313" key="3">
    <source>
        <dbReference type="Proteomes" id="UP001519294"/>
    </source>
</evidence>
<gene>
    <name evidence="2" type="ORF">J2Z81_002334</name>
</gene>
<dbReference type="EMBL" id="JAGIKX010000024">
    <property type="protein sequence ID" value="MBP2258351.1"/>
    <property type="molecule type" value="Genomic_DNA"/>
</dbReference>
<proteinExistence type="predicted"/>
<dbReference type="InterPro" id="IPR009078">
    <property type="entry name" value="Ferritin-like_SF"/>
</dbReference>
<reference evidence="2 3" key="1">
    <citation type="submission" date="2021-03" db="EMBL/GenBank/DDBJ databases">
        <title>Genomic Encyclopedia of Type Strains, Phase IV (KMG-IV): sequencing the most valuable type-strain genomes for metagenomic binning, comparative biology and taxonomic classification.</title>
        <authorList>
            <person name="Goeker M."/>
        </authorList>
    </citation>
    <scope>NUCLEOTIDE SEQUENCE [LARGE SCALE GENOMIC DNA]</scope>
    <source>
        <strain evidence="2 3">DSM 25790</strain>
    </source>
</reference>
<feature type="compositionally biased region" description="Basic and acidic residues" evidence="1">
    <location>
        <begin position="242"/>
        <end position="254"/>
    </location>
</feature>
<organism evidence="2 3">
    <name type="scientific">Virgibacillus alimentarius</name>
    <dbReference type="NCBI Taxonomy" id="698769"/>
    <lineage>
        <taxon>Bacteria</taxon>
        <taxon>Bacillati</taxon>
        <taxon>Bacillota</taxon>
        <taxon>Bacilli</taxon>
        <taxon>Bacillales</taxon>
        <taxon>Bacillaceae</taxon>
        <taxon>Virgibacillus</taxon>
    </lineage>
</organism>
<dbReference type="NCBIfam" id="TIGR02158">
    <property type="entry name" value="PA_CoA_Oxy3"/>
    <property type="match status" value="1"/>
</dbReference>
<comment type="caution">
    <text evidence="2">The sequence shown here is derived from an EMBL/GenBank/DDBJ whole genome shotgun (WGS) entry which is preliminary data.</text>
</comment>
<dbReference type="PIRSF" id="PIRSF037834">
    <property type="entry name" value="PA_CoA_Oase3"/>
    <property type="match status" value="1"/>
</dbReference>
<dbReference type="InterPro" id="IPR011882">
    <property type="entry name" value="PaaC"/>
</dbReference>
<protein>
    <submittedName>
        <fullName evidence="2">Ring-1,2-phenylacetyl-CoA epoxidase subunit PaaC</fullName>
        <ecNumber evidence="2">1.14.13.149</ecNumber>
    </submittedName>
</protein>
<accession>A0ABS4SA10</accession>
<dbReference type="PANTHER" id="PTHR30458:SF0">
    <property type="entry name" value="1,2-PHENYLACETYL-COA EPOXIDASE, SUBUNIT C"/>
    <property type="match status" value="1"/>
</dbReference>
<keyword evidence="3" id="KW-1185">Reference proteome</keyword>
<name>A0ABS4SA10_9BACI</name>
<dbReference type="Pfam" id="PF05138">
    <property type="entry name" value="PaaA_PaaC"/>
    <property type="match status" value="1"/>
</dbReference>
<dbReference type="InterPro" id="IPR012347">
    <property type="entry name" value="Ferritin-like"/>
</dbReference>
<dbReference type="Proteomes" id="UP001519294">
    <property type="component" value="Unassembled WGS sequence"/>
</dbReference>
<keyword evidence="2" id="KW-0560">Oxidoreductase</keyword>
<dbReference type="Gene3D" id="1.20.1260.10">
    <property type="match status" value="1"/>
</dbReference>
<dbReference type="EC" id="1.14.13.149" evidence="2"/>
<evidence type="ECO:0000256" key="1">
    <source>
        <dbReference type="SAM" id="MobiDB-lite"/>
    </source>
</evidence>
<dbReference type="GO" id="GO:0097266">
    <property type="term" value="F:phenylacetyl-CoA 1,2-epoxidase activity"/>
    <property type="evidence" value="ECO:0007669"/>
    <property type="project" value="UniProtKB-EC"/>
</dbReference>
<dbReference type="PANTHER" id="PTHR30458">
    <property type="entry name" value="PHENYLACETIC ACID DEGRADATION PROTEIN PAA"/>
    <property type="match status" value="1"/>
</dbReference>
<sequence length="276" mass="31735">MVEYNTAQEVEKDAAYKKELVELLYQLADDDFILAFRGSEWLGIAPHIEEDVAFSSISQDKMGHAVIYYEMLEELGEGKADDLAHLREPKERKNAIILEEVNGPGNYLEEPEYDWAFAVVRNYFYDISKAIRLSSLKNSSYKPLAQVAKKMILEQYYHLTHWNMWFTQLINATDEAKKRMRQAIDKVWKDFDGVLTLGPSAKEMARLGLIKEEQELKDKWMTEIKEVFEKLGVELPTNDGPGMERGDGRNGEHTEDLTTALQTLSEVYKVDPAAGW</sequence>
<dbReference type="InterPro" id="IPR052703">
    <property type="entry name" value="Aromatic_CoA_ox/epox"/>
</dbReference>
<dbReference type="InterPro" id="IPR007814">
    <property type="entry name" value="PaaA_PaaC"/>
</dbReference>
<feature type="region of interest" description="Disordered" evidence="1">
    <location>
        <begin position="235"/>
        <end position="254"/>
    </location>
</feature>